<dbReference type="Gene3D" id="3.40.50.10330">
    <property type="entry name" value="Probable inorganic polyphosphate/atp-NAD kinase, domain 1"/>
    <property type="match status" value="1"/>
</dbReference>
<dbReference type="InterPro" id="IPR001206">
    <property type="entry name" value="Diacylglycerol_kinase_cat_dom"/>
</dbReference>
<dbReference type="SMART" id="SM00046">
    <property type="entry name" value="DAGKc"/>
    <property type="match status" value="1"/>
</dbReference>
<dbReference type="PROSITE" id="PS50146">
    <property type="entry name" value="DAGK"/>
    <property type="match status" value="1"/>
</dbReference>
<dbReference type="Pfam" id="PF00781">
    <property type="entry name" value="DAGK_cat"/>
    <property type="match status" value="1"/>
</dbReference>
<dbReference type="GO" id="GO:0016301">
    <property type="term" value="F:kinase activity"/>
    <property type="evidence" value="ECO:0007669"/>
    <property type="project" value="UniProtKB-KW"/>
</dbReference>
<sequence length="293" mass="31884">MAQKFVIIVVNPIAGDIDKGELVADVEEHALTLGLQTIVYETCGINDGKHIRHLYEQYQPQRIIIAGGDGTIKEVAAALEDVDVLFGILPAGSANGLSVDLDIPATLDLAIPAAFSAKFIDIDMIKINGHTSLHLSDVGLNAMLVKNYESGTTRGMLGYAKQVLATFKEQTGPFRARIELEGKEVITEAKMVVIANSQKYGTGVVINPFGKMDDGQFEIVVLRNLDFTVLTKILTGNIRLDTEDVDIYSTKNARIFIDPPTEFQVDGEYIGLVSELNISILASNMKIAVPDYN</sequence>
<dbReference type="Gene3D" id="2.60.200.40">
    <property type="match status" value="1"/>
</dbReference>
<feature type="domain" description="DAGKc" evidence="1">
    <location>
        <begin position="1"/>
        <end position="131"/>
    </location>
</feature>
<dbReference type="GO" id="GO:0019242">
    <property type="term" value="P:methylglyoxal biosynthetic process"/>
    <property type="evidence" value="ECO:0007669"/>
    <property type="project" value="InterPro"/>
</dbReference>
<dbReference type="AlphaFoldDB" id="A0A256A0A6"/>
<dbReference type="Proteomes" id="UP000216035">
    <property type="component" value="Unassembled WGS sequence"/>
</dbReference>
<dbReference type="PANTHER" id="PTHR30492:SF0">
    <property type="entry name" value="METHYLGLYOXAL SYNTHASE"/>
    <property type="match status" value="1"/>
</dbReference>
<dbReference type="InterPro" id="IPR004363">
    <property type="entry name" value="Methylgl_synth"/>
</dbReference>
<evidence type="ECO:0000313" key="3">
    <source>
        <dbReference type="Proteomes" id="UP000216035"/>
    </source>
</evidence>
<dbReference type="GO" id="GO:0005829">
    <property type="term" value="C:cytosol"/>
    <property type="evidence" value="ECO:0007669"/>
    <property type="project" value="TreeGrafter"/>
</dbReference>
<reference evidence="2 3" key="1">
    <citation type="submission" date="2017-07" db="EMBL/GenBank/DDBJ databases">
        <title>Flavobacterium cyanobacteriorum sp. nov., isolated from cyanobacterial aggregates in a eutrophic lake.</title>
        <authorList>
            <person name="Cai H."/>
        </authorList>
    </citation>
    <scope>NUCLEOTIDE SEQUENCE [LARGE SCALE GENOMIC DNA]</scope>
    <source>
        <strain evidence="2 3">TH167</strain>
    </source>
</reference>
<proteinExistence type="predicted"/>
<keyword evidence="2" id="KW-0418">Kinase</keyword>
<dbReference type="SUPFAM" id="SSF111331">
    <property type="entry name" value="NAD kinase/diacylglycerol kinase-like"/>
    <property type="match status" value="1"/>
</dbReference>
<comment type="caution">
    <text evidence="2">The sequence shown here is derived from an EMBL/GenBank/DDBJ whole genome shotgun (WGS) entry which is preliminary data.</text>
</comment>
<protein>
    <submittedName>
        <fullName evidence="2">Diacylglycerol kinase</fullName>
    </submittedName>
</protein>
<organism evidence="2 3">
    <name type="scientific">Flavobacterium aurantiibacter</name>
    <dbReference type="NCBI Taxonomy" id="2023067"/>
    <lineage>
        <taxon>Bacteria</taxon>
        <taxon>Pseudomonadati</taxon>
        <taxon>Bacteroidota</taxon>
        <taxon>Flavobacteriia</taxon>
        <taxon>Flavobacteriales</taxon>
        <taxon>Flavobacteriaceae</taxon>
        <taxon>Flavobacterium</taxon>
    </lineage>
</organism>
<accession>A0A256A0A6</accession>
<dbReference type="GO" id="GO:0008929">
    <property type="term" value="F:methylglyoxal synthase activity"/>
    <property type="evidence" value="ECO:0007669"/>
    <property type="project" value="InterPro"/>
</dbReference>
<evidence type="ECO:0000313" key="2">
    <source>
        <dbReference type="EMBL" id="OYQ47163.1"/>
    </source>
</evidence>
<gene>
    <name evidence="2" type="ORF">CHX27_03520</name>
</gene>
<dbReference type="InterPro" id="IPR016064">
    <property type="entry name" value="NAD/diacylglycerol_kinase_sf"/>
</dbReference>
<keyword evidence="2" id="KW-0808">Transferase</keyword>
<dbReference type="InterPro" id="IPR017438">
    <property type="entry name" value="ATP-NAD_kinase_N"/>
</dbReference>
<keyword evidence="3" id="KW-1185">Reference proteome</keyword>
<dbReference type="RefSeq" id="WP_094485386.1">
    <property type="nucleotide sequence ID" value="NZ_NOXX01000151.1"/>
</dbReference>
<dbReference type="InterPro" id="IPR045540">
    <property type="entry name" value="YegS/DAGK_C"/>
</dbReference>
<dbReference type="OrthoDB" id="9786026at2"/>
<name>A0A256A0A6_9FLAO</name>
<dbReference type="PANTHER" id="PTHR30492">
    <property type="entry name" value="METHYLGLYOXAL SYNTHASE"/>
    <property type="match status" value="1"/>
</dbReference>
<evidence type="ECO:0000259" key="1">
    <source>
        <dbReference type="PROSITE" id="PS50146"/>
    </source>
</evidence>
<dbReference type="Pfam" id="PF19279">
    <property type="entry name" value="YegS_C"/>
    <property type="match status" value="1"/>
</dbReference>
<dbReference type="EMBL" id="NOXX01000151">
    <property type="protein sequence ID" value="OYQ47163.1"/>
    <property type="molecule type" value="Genomic_DNA"/>
</dbReference>